<evidence type="ECO:0000256" key="12">
    <source>
        <dbReference type="ARBA" id="ARBA00022840"/>
    </source>
</evidence>
<organism evidence="22 23">
    <name type="scientific">Colius striatus</name>
    <name type="common">Speckled mousebird</name>
    <dbReference type="NCBI Taxonomy" id="57412"/>
    <lineage>
        <taxon>Eukaryota</taxon>
        <taxon>Metazoa</taxon>
        <taxon>Chordata</taxon>
        <taxon>Craniata</taxon>
        <taxon>Vertebrata</taxon>
        <taxon>Euteleostomi</taxon>
        <taxon>Archelosauria</taxon>
        <taxon>Archosauria</taxon>
        <taxon>Dinosauria</taxon>
        <taxon>Saurischia</taxon>
        <taxon>Theropoda</taxon>
        <taxon>Coelurosauria</taxon>
        <taxon>Aves</taxon>
        <taxon>Neognathae</taxon>
        <taxon>Neoaves</taxon>
        <taxon>Telluraves</taxon>
        <taxon>Coraciimorphae</taxon>
        <taxon>Coliiformes</taxon>
        <taxon>Coliidae</taxon>
        <taxon>Colius</taxon>
    </lineage>
</organism>
<evidence type="ECO:0000256" key="15">
    <source>
        <dbReference type="ARBA" id="ARBA00047899"/>
    </source>
</evidence>
<dbReference type="PANTHER" id="PTHR24342:SF5">
    <property type="entry name" value="SERINE_THREONINE-PROTEIN KINASE 17B"/>
    <property type="match status" value="1"/>
</dbReference>
<keyword evidence="13" id="KW-0472">Membrane</keyword>
<evidence type="ECO:0000259" key="21">
    <source>
        <dbReference type="PROSITE" id="PS50011"/>
    </source>
</evidence>
<evidence type="ECO:0000256" key="16">
    <source>
        <dbReference type="ARBA" id="ARBA00048679"/>
    </source>
</evidence>
<evidence type="ECO:0000256" key="1">
    <source>
        <dbReference type="ARBA" id="ARBA00004123"/>
    </source>
</evidence>
<dbReference type="InterPro" id="IPR000719">
    <property type="entry name" value="Prot_kinase_dom"/>
</dbReference>
<dbReference type="GO" id="GO:0005634">
    <property type="term" value="C:nucleus"/>
    <property type="evidence" value="ECO:0007669"/>
    <property type="project" value="UniProtKB-SubCell"/>
</dbReference>
<dbReference type="GO" id="GO:0005886">
    <property type="term" value="C:plasma membrane"/>
    <property type="evidence" value="ECO:0007669"/>
    <property type="project" value="UniProtKB-SubCell"/>
</dbReference>
<comment type="similarity">
    <text evidence="17">Belongs to the protein kinase superfamily. CAMK Ser/Thr protein kinase family. DAP kinase subfamily.</text>
</comment>
<dbReference type="GO" id="GO:0035556">
    <property type="term" value="P:intracellular signal transduction"/>
    <property type="evidence" value="ECO:0007669"/>
    <property type="project" value="UniProtKB-ARBA"/>
</dbReference>
<gene>
    <name evidence="22" type="ORF">N325_05216</name>
</gene>
<evidence type="ECO:0000256" key="10">
    <source>
        <dbReference type="ARBA" id="ARBA00022741"/>
    </source>
</evidence>
<evidence type="ECO:0000256" key="11">
    <source>
        <dbReference type="ARBA" id="ARBA00022777"/>
    </source>
</evidence>
<dbReference type="GO" id="GO:0006915">
    <property type="term" value="P:apoptotic process"/>
    <property type="evidence" value="ECO:0007669"/>
    <property type="project" value="UniProtKB-KW"/>
</dbReference>
<keyword evidence="7" id="KW-0597">Phosphoprotein</keyword>
<evidence type="ECO:0000313" key="22">
    <source>
        <dbReference type="EMBL" id="KFP31840.1"/>
    </source>
</evidence>
<dbReference type="PROSITE" id="PS00108">
    <property type="entry name" value="PROTEIN_KINASE_ST"/>
    <property type="match status" value="1"/>
</dbReference>
<keyword evidence="23" id="KW-1185">Reference proteome</keyword>
<keyword evidence="5" id="KW-1003">Cell membrane</keyword>
<evidence type="ECO:0000256" key="20">
    <source>
        <dbReference type="ARBA" id="ARBA00076111"/>
    </source>
</evidence>
<evidence type="ECO:0000256" key="5">
    <source>
        <dbReference type="ARBA" id="ARBA00022475"/>
    </source>
</evidence>
<dbReference type="InterPro" id="IPR011009">
    <property type="entry name" value="Kinase-like_dom_sf"/>
</dbReference>
<evidence type="ECO:0000256" key="19">
    <source>
        <dbReference type="ARBA" id="ARBA00069224"/>
    </source>
</evidence>
<evidence type="ECO:0000256" key="3">
    <source>
        <dbReference type="ARBA" id="ARBA00004399"/>
    </source>
</evidence>
<protein>
    <recommendedName>
        <fullName evidence="19">Serine/threonine-protein kinase 17B</fullName>
        <ecNumber evidence="4">2.7.11.1</ecNumber>
    </recommendedName>
    <alternativeName>
        <fullName evidence="20">DAP kinase-related apoptosis-inducing protein kinase 2</fullName>
    </alternativeName>
</protein>
<dbReference type="CDD" id="cd14198">
    <property type="entry name" value="STKc_DRAK2"/>
    <property type="match status" value="1"/>
</dbReference>
<evidence type="ECO:0000256" key="14">
    <source>
        <dbReference type="ARBA" id="ARBA00023242"/>
    </source>
</evidence>
<evidence type="ECO:0000256" key="4">
    <source>
        <dbReference type="ARBA" id="ARBA00012513"/>
    </source>
</evidence>
<comment type="subcellular location">
    <subcellularLocation>
        <location evidence="2">Cell membrane</location>
    </subcellularLocation>
    <subcellularLocation>
        <location evidence="3">Endoplasmic reticulum-Golgi intermediate compartment</location>
    </subcellularLocation>
    <subcellularLocation>
        <location evidence="1">Nucleus</location>
    </subcellularLocation>
</comment>
<dbReference type="Gene3D" id="1.10.510.10">
    <property type="entry name" value="Transferase(Phosphotransferase) domain 1"/>
    <property type="match status" value="1"/>
</dbReference>
<keyword evidence="14" id="KW-0539">Nucleus</keyword>
<sequence length="372" mass="42297">MARRKFDNKSLSGLLATSLQTQIKMDNFHNFYMLESKELGRGRCGVVRKCIAKSTGQEYAAKFLKKRRRGQDCKAEILHEIAVLELMKSNPRIVNLHEVYETANEIILVLEYAAGGEIFDLCVPDLDDRISERDIVRLIRQILEGLCCLHENNIVHLDLKPQNILLSSVSPLGDVKIVDFGMSRKLEHASELRQIMGTTEYLAPEILNYEPITTATDMWNIGIISYMLLTQESPFVGADNQETYLNISQVNVDYSEETFSSVSQHAKDFIQKLLIKNPEERPTAEACLSHLWLQQGEFILWCSPEETSCSSLMPGHTTKCSEEQNVKSSCNGTCSNKEDKENIPEDSSTVSKRFRFDDSLQYPQDFTTDFVC</sequence>
<dbReference type="GO" id="GO:0043065">
    <property type="term" value="P:positive regulation of apoptotic process"/>
    <property type="evidence" value="ECO:0007669"/>
    <property type="project" value="TreeGrafter"/>
</dbReference>
<proteinExistence type="inferred from homology"/>
<dbReference type="FunFam" id="1.10.510.10:FF:000422">
    <property type="entry name" value="serine/threonine-protein kinase 17B"/>
    <property type="match status" value="1"/>
</dbReference>
<dbReference type="Proteomes" id="UP000053615">
    <property type="component" value="Unassembled WGS sequence"/>
</dbReference>
<evidence type="ECO:0000313" key="23">
    <source>
        <dbReference type="Proteomes" id="UP000053615"/>
    </source>
</evidence>
<dbReference type="GO" id="GO:0004674">
    <property type="term" value="F:protein serine/threonine kinase activity"/>
    <property type="evidence" value="ECO:0007669"/>
    <property type="project" value="UniProtKB-KW"/>
</dbReference>
<evidence type="ECO:0000256" key="7">
    <source>
        <dbReference type="ARBA" id="ARBA00022553"/>
    </source>
</evidence>
<name>A0A091K458_COLST</name>
<keyword evidence="9" id="KW-0053">Apoptosis</keyword>
<dbReference type="OrthoDB" id="504170at2759"/>
<dbReference type="PANTHER" id="PTHR24342">
    <property type="entry name" value="SERINE/THREONINE-PROTEIN KINASE 17"/>
    <property type="match status" value="1"/>
</dbReference>
<feature type="domain" description="Protein kinase" evidence="21">
    <location>
        <begin position="33"/>
        <end position="293"/>
    </location>
</feature>
<evidence type="ECO:0000256" key="17">
    <source>
        <dbReference type="ARBA" id="ARBA00060827"/>
    </source>
</evidence>
<dbReference type="InterPro" id="IPR042763">
    <property type="entry name" value="ST17B_STKc"/>
</dbReference>
<reference evidence="22 23" key="1">
    <citation type="submission" date="2014-04" db="EMBL/GenBank/DDBJ databases">
        <title>Genome evolution of avian class.</title>
        <authorList>
            <person name="Zhang G."/>
            <person name="Li C."/>
        </authorList>
    </citation>
    <scope>NUCLEOTIDE SEQUENCE [LARGE SCALE GENOMIC DNA]</scope>
    <source>
        <strain evidence="22">BGI_N325</strain>
    </source>
</reference>
<keyword evidence="8" id="KW-0808">Transferase</keyword>
<dbReference type="EC" id="2.7.11.1" evidence="4"/>
<keyword evidence="6" id="KW-0723">Serine/threonine-protein kinase</keyword>
<evidence type="ECO:0000256" key="8">
    <source>
        <dbReference type="ARBA" id="ARBA00022679"/>
    </source>
</evidence>
<dbReference type="AlphaFoldDB" id="A0A091K458"/>
<dbReference type="SUPFAM" id="SSF56112">
    <property type="entry name" value="Protein kinase-like (PK-like)"/>
    <property type="match status" value="1"/>
</dbReference>
<comment type="catalytic activity">
    <reaction evidence="15">
        <text>L-threonyl-[protein] + ATP = O-phospho-L-threonyl-[protein] + ADP + H(+)</text>
        <dbReference type="Rhea" id="RHEA:46608"/>
        <dbReference type="Rhea" id="RHEA-COMP:11060"/>
        <dbReference type="Rhea" id="RHEA-COMP:11605"/>
        <dbReference type="ChEBI" id="CHEBI:15378"/>
        <dbReference type="ChEBI" id="CHEBI:30013"/>
        <dbReference type="ChEBI" id="CHEBI:30616"/>
        <dbReference type="ChEBI" id="CHEBI:61977"/>
        <dbReference type="ChEBI" id="CHEBI:456216"/>
        <dbReference type="EC" id="2.7.11.1"/>
    </reaction>
</comment>
<dbReference type="GO" id="GO:0005793">
    <property type="term" value="C:endoplasmic reticulum-Golgi intermediate compartment"/>
    <property type="evidence" value="ECO:0007669"/>
    <property type="project" value="UniProtKB-SubCell"/>
</dbReference>
<evidence type="ECO:0000256" key="9">
    <source>
        <dbReference type="ARBA" id="ARBA00022703"/>
    </source>
</evidence>
<evidence type="ECO:0000256" key="2">
    <source>
        <dbReference type="ARBA" id="ARBA00004236"/>
    </source>
</evidence>
<dbReference type="KEGG" id="csti:104557837"/>
<dbReference type="PROSITE" id="PS50011">
    <property type="entry name" value="PROTEIN_KINASE_DOM"/>
    <property type="match status" value="1"/>
</dbReference>
<dbReference type="FunFam" id="3.30.200.20:FF:000175">
    <property type="entry name" value="Serine/threonine-protein kinase 17B"/>
    <property type="match status" value="1"/>
</dbReference>
<comment type="subunit">
    <text evidence="18">Interacts with CHP1; the interaction induces CHP1 to translocate from the Golgi to the nucleus.</text>
</comment>
<dbReference type="SMART" id="SM00220">
    <property type="entry name" value="S_TKc"/>
    <property type="match status" value="1"/>
</dbReference>
<accession>A0A091K458</accession>
<keyword evidence="10" id="KW-0547">Nucleotide-binding</keyword>
<evidence type="ECO:0000256" key="6">
    <source>
        <dbReference type="ARBA" id="ARBA00022527"/>
    </source>
</evidence>
<keyword evidence="11 22" id="KW-0418">Kinase</keyword>
<keyword evidence="12" id="KW-0067">ATP-binding</keyword>
<comment type="catalytic activity">
    <reaction evidence="16">
        <text>L-seryl-[protein] + ATP = O-phospho-L-seryl-[protein] + ADP + H(+)</text>
        <dbReference type="Rhea" id="RHEA:17989"/>
        <dbReference type="Rhea" id="RHEA-COMP:9863"/>
        <dbReference type="Rhea" id="RHEA-COMP:11604"/>
        <dbReference type="ChEBI" id="CHEBI:15378"/>
        <dbReference type="ChEBI" id="CHEBI:29999"/>
        <dbReference type="ChEBI" id="CHEBI:30616"/>
        <dbReference type="ChEBI" id="CHEBI:83421"/>
        <dbReference type="ChEBI" id="CHEBI:456216"/>
        <dbReference type="EC" id="2.7.11.1"/>
    </reaction>
</comment>
<dbReference type="Gene3D" id="3.30.200.20">
    <property type="entry name" value="Phosphorylase Kinase, domain 1"/>
    <property type="match status" value="1"/>
</dbReference>
<dbReference type="GO" id="GO:0005524">
    <property type="term" value="F:ATP binding"/>
    <property type="evidence" value="ECO:0007669"/>
    <property type="project" value="UniProtKB-KW"/>
</dbReference>
<dbReference type="InterPro" id="IPR008271">
    <property type="entry name" value="Ser/Thr_kinase_AS"/>
</dbReference>
<dbReference type="EMBL" id="KK544291">
    <property type="protein sequence ID" value="KFP31840.1"/>
    <property type="molecule type" value="Genomic_DNA"/>
</dbReference>
<dbReference type="Pfam" id="PF00069">
    <property type="entry name" value="Pkinase"/>
    <property type="match status" value="1"/>
</dbReference>
<evidence type="ECO:0000256" key="18">
    <source>
        <dbReference type="ARBA" id="ARBA00062765"/>
    </source>
</evidence>
<evidence type="ECO:0000256" key="13">
    <source>
        <dbReference type="ARBA" id="ARBA00023136"/>
    </source>
</evidence>